<evidence type="ECO:0000259" key="2">
    <source>
        <dbReference type="PROSITE" id="PS51782"/>
    </source>
</evidence>
<keyword evidence="1" id="KW-0472">Membrane</keyword>
<dbReference type="OrthoDB" id="9800780at2"/>
<dbReference type="Pfam" id="PF01476">
    <property type="entry name" value="LysM"/>
    <property type="match status" value="1"/>
</dbReference>
<dbReference type="SMART" id="SM00257">
    <property type="entry name" value="LysM"/>
    <property type="match status" value="1"/>
</dbReference>
<dbReference type="SUPFAM" id="SSF54106">
    <property type="entry name" value="LysM domain"/>
    <property type="match status" value="1"/>
</dbReference>
<evidence type="ECO:0000313" key="3">
    <source>
        <dbReference type="EMBL" id="SFH47961.1"/>
    </source>
</evidence>
<dbReference type="RefSeq" id="WP_093368644.1">
    <property type="nucleotide sequence ID" value="NZ_FOQA01000001.1"/>
</dbReference>
<dbReference type="InterPro" id="IPR036779">
    <property type="entry name" value="LysM_dom_sf"/>
</dbReference>
<evidence type="ECO:0000313" key="4">
    <source>
        <dbReference type="Proteomes" id="UP000199287"/>
    </source>
</evidence>
<keyword evidence="4" id="KW-1185">Reference proteome</keyword>
<reference evidence="4" key="1">
    <citation type="submission" date="2016-10" db="EMBL/GenBank/DDBJ databases">
        <authorList>
            <person name="Varghese N."/>
            <person name="Submissions S."/>
        </authorList>
    </citation>
    <scope>NUCLEOTIDE SEQUENCE [LARGE SCALE GENOMIC DNA]</scope>
    <source>
        <strain evidence="4">Z-7934</strain>
    </source>
</reference>
<dbReference type="STRING" id="69895.SAMN05192551_101139"/>
<dbReference type="InterPro" id="IPR018392">
    <property type="entry name" value="LysM"/>
</dbReference>
<proteinExistence type="predicted"/>
<organism evidence="3 4">
    <name type="scientific">Tindallia magadiensis</name>
    <dbReference type="NCBI Taxonomy" id="69895"/>
    <lineage>
        <taxon>Bacteria</taxon>
        <taxon>Bacillati</taxon>
        <taxon>Bacillota</taxon>
        <taxon>Clostridia</taxon>
        <taxon>Peptostreptococcales</taxon>
        <taxon>Tindalliaceae</taxon>
        <taxon>Tindallia</taxon>
    </lineage>
</organism>
<protein>
    <submittedName>
        <fullName evidence="3">LysM domain-containing protein</fullName>
    </submittedName>
</protein>
<dbReference type="Gene3D" id="3.10.350.10">
    <property type="entry name" value="LysM domain"/>
    <property type="match status" value="1"/>
</dbReference>
<dbReference type="Proteomes" id="UP000199287">
    <property type="component" value="Unassembled WGS sequence"/>
</dbReference>
<keyword evidence="1" id="KW-0812">Transmembrane</keyword>
<keyword evidence="1" id="KW-1133">Transmembrane helix</keyword>
<accession>A0A1I3AF46</accession>
<name>A0A1I3AF46_9FIRM</name>
<feature type="domain" description="LysM" evidence="2">
    <location>
        <begin position="309"/>
        <end position="356"/>
    </location>
</feature>
<evidence type="ECO:0000256" key="1">
    <source>
        <dbReference type="SAM" id="Phobius"/>
    </source>
</evidence>
<dbReference type="PROSITE" id="PS51782">
    <property type="entry name" value="LYSM"/>
    <property type="match status" value="1"/>
</dbReference>
<sequence>MRLNNREKILLVVLTAAIALLGFFRFVMTPINETLEEMTITLEEETLEYTRLKNRALEKPDLEDKKNETTHEIMEIAGNFYGVLEQEDIIVILNDLLIHNAFEINTMNFSQPTIEEFGHHSDIENEDSEEITDLIELNQMVVQTNYTANYNGIMDLLSLLEEYENRVMLNSLSVTGSPDGWLTGTATYHFYNVPRVKRYYPARPQTVTYTLLEDALKVERKNPFDTSGMPIPSTTDSVIDDGEEMDLEGVGVDTVSSDRELTDEELIQMIGGEEQTSSDHFKDQSKIKGESLSFYDQIKRRGIEKENEWVLTVVKGDTLYHIAMAFYGNKEKIVYIIEANNIEDPSLIFIGDVLRIPKR</sequence>
<dbReference type="EMBL" id="FOQA01000001">
    <property type="protein sequence ID" value="SFH47961.1"/>
    <property type="molecule type" value="Genomic_DNA"/>
</dbReference>
<feature type="transmembrane region" description="Helical" evidence="1">
    <location>
        <begin position="9"/>
        <end position="28"/>
    </location>
</feature>
<dbReference type="AlphaFoldDB" id="A0A1I3AF46"/>
<dbReference type="CDD" id="cd00118">
    <property type="entry name" value="LysM"/>
    <property type="match status" value="1"/>
</dbReference>
<gene>
    <name evidence="3" type="ORF">SAMN05192551_101139</name>
</gene>